<accession>A0A392V4F1</accession>
<evidence type="ECO:0000313" key="3">
    <source>
        <dbReference type="Proteomes" id="UP000265520"/>
    </source>
</evidence>
<feature type="compositionally biased region" description="Polar residues" evidence="1">
    <location>
        <begin position="22"/>
        <end position="39"/>
    </location>
</feature>
<sequence length="47" mass="4968">MTLKKCAYVLNDPIPVVPDMSTDASASGTKEQSVNTNGEPVSAEQDK</sequence>
<reference evidence="2 3" key="1">
    <citation type="journal article" date="2018" name="Front. Plant Sci.">
        <title>Red Clover (Trifolium pratense) and Zigzag Clover (T. medium) - A Picture of Genomic Similarities and Differences.</title>
        <authorList>
            <person name="Dluhosova J."/>
            <person name="Istvanek J."/>
            <person name="Nedelnik J."/>
            <person name="Repkova J."/>
        </authorList>
    </citation>
    <scope>NUCLEOTIDE SEQUENCE [LARGE SCALE GENOMIC DNA]</scope>
    <source>
        <strain evidence="3">cv. 10/8</strain>
        <tissue evidence="2">Leaf</tissue>
    </source>
</reference>
<name>A0A392V4F1_9FABA</name>
<evidence type="ECO:0000313" key="2">
    <source>
        <dbReference type="EMBL" id="MCI81300.1"/>
    </source>
</evidence>
<dbReference type="AlphaFoldDB" id="A0A392V4F1"/>
<organism evidence="2 3">
    <name type="scientific">Trifolium medium</name>
    <dbReference type="NCBI Taxonomy" id="97028"/>
    <lineage>
        <taxon>Eukaryota</taxon>
        <taxon>Viridiplantae</taxon>
        <taxon>Streptophyta</taxon>
        <taxon>Embryophyta</taxon>
        <taxon>Tracheophyta</taxon>
        <taxon>Spermatophyta</taxon>
        <taxon>Magnoliopsida</taxon>
        <taxon>eudicotyledons</taxon>
        <taxon>Gunneridae</taxon>
        <taxon>Pentapetalae</taxon>
        <taxon>rosids</taxon>
        <taxon>fabids</taxon>
        <taxon>Fabales</taxon>
        <taxon>Fabaceae</taxon>
        <taxon>Papilionoideae</taxon>
        <taxon>50 kb inversion clade</taxon>
        <taxon>NPAAA clade</taxon>
        <taxon>Hologalegina</taxon>
        <taxon>IRL clade</taxon>
        <taxon>Trifolieae</taxon>
        <taxon>Trifolium</taxon>
    </lineage>
</organism>
<dbReference type="Proteomes" id="UP000265520">
    <property type="component" value="Unassembled WGS sequence"/>
</dbReference>
<evidence type="ECO:0000256" key="1">
    <source>
        <dbReference type="SAM" id="MobiDB-lite"/>
    </source>
</evidence>
<feature type="non-terminal residue" evidence="2">
    <location>
        <position position="47"/>
    </location>
</feature>
<proteinExistence type="predicted"/>
<protein>
    <submittedName>
        <fullName evidence="2">Uncharacterized protein</fullName>
    </submittedName>
</protein>
<feature type="region of interest" description="Disordered" evidence="1">
    <location>
        <begin position="13"/>
        <end position="47"/>
    </location>
</feature>
<dbReference type="EMBL" id="LXQA011015711">
    <property type="protein sequence ID" value="MCI81300.1"/>
    <property type="molecule type" value="Genomic_DNA"/>
</dbReference>
<comment type="caution">
    <text evidence="2">The sequence shown here is derived from an EMBL/GenBank/DDBJ whole genome shotgun (WGS) entry which is preliminary data.</text>
</comment>
<keyword evidence="3" id="KW-1185">Reference proteome</keyword>